<dbReference type="Gene3D" id="3.30.450.40">
    <property type="match status" value="1"/>
</dbReference>
<reference evidence="2" key="1">
    <citation type="journal article" date="2020" name="mSystems">
        <title>Genome- and Community-Level Interaction Insights into Carbon Utilization and Element Cycling Functions of Hydrothermarchaeota in Hydrothermal Sediment.</title>
        <authorList>
            <person name="Zhou Z."/>
            <person name="Liu Y."/>
            <person name="Xu W."/>
            <person name="Pan J."/>
            <person name="Luo Z.H."/>
            <person name="Li M."/>
        </authorList>
    </citation>
    <scope>NUCLEOTIDE SEQUENCE [LARGE SCALE GENOMIC DNA]</scope>
    <source>
        <strain evidence="2">SpSt-374</strain>
    </source>
</reference>
<gene>
    <name evidence="2" type="ORF">ENR15_06630</name>
</gene>
<dbReference type="SUPFAM" id="SSF55781">
    <property type="entry name" value="GAF domain-like"/>
    <property type="match status" value="1"/>
</dbReference>
<name>A0A7C3ZG59_9CYAN</name>
<protein>
    <submittedName>
        <fullName evidence="2">GAF domain-containing protein</fullName>
    </submittedName>
</protein>
<dbReference type="AlphaFoldDB" id="A0A7C3ZG59"/>
<evidence type="ECO:0000259" key="1">
    <source>
        <dbReference type="PROSITE" id="PS50046"/>
    </source>
</evidence>
<feature type="domain" description="Phytochrome chromophore attachment site" evidence="1">
    <location>
        <begin position="18"/>
        <end position="154"/>
    </location>
</feature>
<dbReference type="SMART" id="SM00065">
    <property type="entry name" value="GAF"/>
    <property type="match status" value="1"/>
</dbReference>
<dbReference type="EMBL" id="DSPX01000063">
    <property type="protein sequence ID" value="HGG00320.1"/>
    <property type="molecule type" value="Genomic_DNA"/>
</dbReference>
<dbReference type="PROSITE" id="PS50046">
    <property type="entry name" value="PHYTOCHROME_2"/>
    <property type="match status" value="1"/>
</dbReference>
<dbReference type="InterPro" id="IPR003018">
    <property type="entry name" value="GAF"/>
</dbReference>
<sequence>MANDKLRMINQRLFGRMKRDVLLQQTISDIQESLDTDRVVLYYFYRQWEGQVICEAVKYADLSILGSTGADDCFNGEYAALYLGGRARAIADIETENINDCHRDFLRSIKVRSNLVVPVITHGSLWGLLVAHECYAPRTWTEADIKFLQQEAENVAASPAIVQV</sequence>
<dbReference type="InterPro" id="IPR029016">
    <property type="entry name" value="GAF-like_dom_sf"/>
</dbReference>
<comment type="caution">
    <text evidence="2">The sequence shown here is derived from an EMBL/GenBank/DDBJ whole genome shotgun (WGS) entry which is preliminary data.</text>
</comment>
<organism evidence="2">
    <name type="scientific">Planktothricoides sp. SpSt-374</name>
    <dbReference type="NCBI Taxonomy" id="2282167"/>
    <lineage>
        <taxon>Bacteria</taxon>
        <taxon>Bacillati</taxon>
        <taxon>Cyanobacteriota</taxon>
        <taxon>Cyanophyceae</taxon>
        <taxon>Oscillatoriophycideae</taxon>
        <taxon>Oscillatoriales</taxon>
        <taxon>Oscillatoriaceae</taxon>
        <taxon>Planktothricoides</taxon>
    </lineage>
</organism>
<accession>A0A7C3ZG59</accession>
<evidence type="ECO:0000313" key="2">
    <source>
        <dbReference type="EMBL" id="HGG00320.1"/>
    </source>
</evidence>
<proteinExistence type="predicted"/>
<dbReference type="Pfam" id="PF01590">
    <property type="entry name" value="GAF"/>
    <property type="match status" value="1"/>
</dbReference>
<dbReference type="InterPro" id="IPR016132">
    <property type="entry name" value="Phyto_chromo_attachment"/>
</dbReference>